<gene>
    <name evidence="1" type="ORF">QQF64_009462</name>
</gene>
<sequence length="98" mass="10931">MSACTVRAKKPISPQRSTFLLRGEHSDLPSRPGEGNQCLFPLAETNQATQITGKSQKWYFRHDRSCSHTGFCPSANAYFYARGVPDVITGWENGTKTH</sequence>
<evidence type="ECO:0000313" key="2">
    <source>
        <dbReference type="Proteomes" id="UP001558613"/>
    </source>
</evidence>
<accession>A0ABR3M239</accession>
<dbReference type="Proteomes" id="UP001558613">
    <property type="component" value="Unassembled WGS sequence"/>
</dbReference>
<keyword evidence="2" id="KW-1185">Reference proteome</keyword>
<name>A0ABR3M239_9TELE</name>
<proteinExistence type="predicted"/>
<organism evidence="1 2">
    <name type="scientific">Cirrhinus molitorella</name>
    <name type="common">mud carp</name>
    <dbReference type="NCBI Taxonomy" id="172907"/>
    <lineage>
        <taxon>Eukaryota</taxon>
        <taxon>Metazoa</taxon>
        <taxon>Chordata</taxon>
        <taxon>Craniata</taxon>
        <taxon>Vertebrata</taxon>
        <taxon>Euteleostomi</taxon>
        <taxon>Actinopterygii</taxon>
        <taxon>Neopterygii</taxon>
        <taxon>Teleostei</taxon>
        <taxon>Ostariophysi</taxon>
        <taxon>Cypriniformes</taxon>
        <taxon>Cyprinidae</taxon>
        <taxon>Labeoninae</taxon>
        <taxon>Labeonini</taxon>
        <taxon>Cirrhinus</taxon>
    </lineage>
</organism>
<comment type="caution">
    <text evidence="1">The sequence shown here is derived from an EMBL/GenBank/DDBJ whole genome shotgun (WGS) entry which is preliminary data.</text>
</comment>
<evidence type="ECO:0000313" key="1">
    <source>
        <dbReference type="EMBL" id="KAL1258885.1"/>
    </source>
</evidence>
<reference evidence="1 2" key="1">
    <citation type="submission" date="2023-09" db="EMBL/GenBank/DDBJ databases">
        <authorList>
            <person name="Wang M."/>
        </authorList>
    </citation>
    <scope>NUCLEOTIDE SEQUENCE [LARGE SCALE GENOMIC DNA]</scope>
    <source>
        <strain evidence="1">GT-2023</strain>
        <tissue evidence="1">Liver</tissue>
    </source>
</reference>
<dbReference type="EMBL" id="JAYMGO010000016">
    <property type="protein sequence ID" value="KAL1258885.1"/>
    <property type="molecule type" value="Genomic_DNA"/>
</dbReference>
<protein>
    <submittedName>
        <fullName evidence="1">Uncharacterized protein</fullName>
    </submittedName>
</protein>